<dbReference type="InterPro" id="IPR043675">
    <property type="entry name" value="TrmR_methyltr"/>
</dbReference>
<dbReference type="PROSITE" id="PS51682">
    <property type="entry name" value="SAM_OMT_I"/>
    <property type="match status" value="1"/>
</dbReference>
<gene>
    <name evidence="4" type="primary">trmR</name>
    <name evidence="5" type="ORF">DRW41_20220</name>
</gene>
<dbReference type="InterPro" id="IPR029063">
    <property type="entry name" value="SAM-dependent_MTases_sf"/>
</dbReference>
<evidence type="ECO:0000313" key="6">
    <source>
        <dbReference type="Proteomes" id="UP000257144"/>
    </source>
</evidence>
<dbReference type="RefSeq" id="WP_115453843.1">
    <property type="nucleotide sequence ID" value="NZ_QNQT01000014.1"/>
</dbReference>
<dbReference type="PANTHER" id="PTHR10509:SF14">
    <property type="entry name" value="CAFFEOYL-COA O-METHYLTRANSFERASE 3-RELATED"/>
    <property type="match status" value="1"/>
</dbReference>
<dbReference type="HAMAP" id="MF_02217">
    <property type="entry name" value="TrmR_methyltr"/>
    <property type="match status" value="1"/>
</dbReference>
<dbReference type="Pfam" id="PF01596">
    <property type="entry name" value="Methyltransf_3"/>
    <property type="match status" value="1"/>
</dbReference>
<dbReference type="Proteomes" id="UP000257144">
    <property type="component" value="Unassembled WGS sequence"/>
</dbReference>
<proteinExistence type="inferred from homology"/>
<dbReference type="InterPro" id="IPR002935">
    <property type="entry name" value="SAM_O-MeTrfase"/>
</dbReference>
<feature type="binding site" evidence="4">
    <location>
        <begin position="111"/>
        <end position="112"/>
    </location>
    <ligand>
        <name>S-adenosyl-L-methionine</name>
        <dbReference type="ChEBI" id="CHEBI:59789"/>
    </ligand>
</feature>
<sequence>MLDEKLQTYLDSLIPARTGLFAEMEAYAKEFHVPIMEPSGMEALLQILRIHNPKTILEIGTAIGYSALRMAEALPEAKIITIERDEERYREAEKNVEAAGASGRVELLLGDALEAAGEVGPFAPFDAIFIDAAKGQYQKFFSLYAPLLRAGGIMVTDNVLFKGLVYGREAESGRLVKLAEKIQGYNSWLTGLEDYATTIIPVGDGVAISYKKR</sequence>
<evidence type="ECO:0000256" key="1">
    <source>
        <dbReference type="ARBA" id="ARBA00022603"/>
    </source>
</evidence>
<keyword evidence="1 4" id="KW-0489">Methyltransferase</keyword>
<feature type="binding site" evidence="4">
    <location>
        <position position="83"/>
    </location>
    <ligand>
        <name>S-adenosyl-L-methionine</name>
        <dbReference type="ChEBI" id="CHEBI:59789"/>
    </ligand>
</feature>
<keyword evidence="6" id="KW-1185">Reference proteome</keyword>
<dbReference type="PANTHER" id="PTHR10509">
    <property type="entry name" value="O-METHYLTRANSFERASE-RELATED"/>
    <property type="match status" value="1"/>
</dbReference>
<comment type="similarity">
    <text evidence="4">Belongs to the class I-like SAM-binding methyltransferase superfamily. Cation-dependent O-methyltransferase family.</text>
</comment>
<keyword evidence="4" id="KW-0819">tRNA processing</keyword>
<dbReference type="GO" id="GO:0030488">
    <property type="term" value="P:tRNA methylation"/>
    <property type="evidence" value="ECO:0007669"/>
    <property type="project" value="UniProtKB-UniRule"/>
</dbReference>
<dbReference type="InterPro" id="IPR050362">
    <property type="entry name" value="Cation-dep_OMT"/>
</dbReference>
<protein>
    <recommendedName>
        <fullName evidence="4">tRNA 5-hydroxyuridine methyltransferase</fullName>
        <ecNumber evidence="4">2.1.1.-</ecNumber>
    </recommendedName>
    <alternativeName>
        <fullName evidence="4">ho5U methyltransferase</fullName>
    </alternativeName>
</protein>
<comment type="function">
    <text evidence="4">Catalyzes the methylation of 5-hydroxyuridine (ho5U) to form 5-methoxyuridine (mo5U) at position 34 in tRNAs.</text>
</comment>
<feature type="binding site" evidence="4">
    <location>
        <position position="131"/>
    </location>
    <ligand>
        <name>Mg(2+)</name>
        <dbReference type="ChEBI" id="CHEBI:18420"/>
    </ligand>
</feature>
<dbReference type="Gene3D" id="3.40.50.150">
    <property type="entry name" value="Vaccinia Virus protein VP39"/>
    <property type="match status" value="1"/>
</dbReference>
<feature type="binding site" evidence="4">
    <location>
        <position position="66"/>
    </location>
    <ligand>
        <name>S-adenosyl-L-methionine</name>
        <dbReference type="ChEBI" id="CHEBI:59789"/>
    </ligand>
</feature>
<comment type="subunit">
    <text evidence="4">Homodimer.</text>
</comment>
<feature type="binding site" evidence="4">
    <location>
        <position position="158"/>
    </location>
    <ligand>
        <name>Mg(2+)</name>
        <dbReference type="ChEBI" id="CHEBI:18420"/>
    </ligand>
</feature>
<comment type="catalytic activity">
    <reaction evidence="4">
        <text>5-hydroxyuridine(34) in tRNA + S-adenosyl-L-methionine = 5-methoxyuridine(34) in tRNA + S-adenosyl-L-homocysteine + H(+)</text>
        <dbReference type="Rhea" id="RHEA:60524"/>
        <dbReference type="Rhea" id="RHEA-COMP:13381"/>
        <dbReference type="Rhea" id="RHEA-COMP:15591"/>
        <dbReference type="ChEBI" id="CHEBI:15378"/>
        <dbReference type="ChEBI" id="CHEBI:57856"/>
        <dbReference type="ChEBI" id="CHEBI:59789"/>
        <dbReference type="ChEBI" id="CHEBI:136877"/>
        <dbReference type="ChEBI" id="CHEBI:143860"/>
    </reaction>
</comment>
<organism evidence="5 6">
    <name type="scientific">Neobacillus piezotolerans</name>
    <dbReference type="NCBI Taxonomy" id="2259171"/>
    <lineage>
        <taxon>Bacteria</taxon>
        <taxon>Bacillati</taxon>
        <taxon>Bacillota</taxon>
        <taxon>Bacilli</taxon>
        <taxon>Bacillales</taxon>
        <taxon>Bacillaceae</taxon>
        <taxon>Neobacillus</taxon>
    </lineage>
</organism>
<keyword evidence="4" id="KW-0479">Metal-binding</keyword>
<dbReference type="GO" id="GO:0000287">
    <property type="term" value="F:magnesium ion binding"/>
    <property type="evidence" value="ECO:0007669"/>
    <property type="project" value="UniProtKB-UniRule"/>
</dbReference>
<dbReference type="EMBL" id="QNQT01000014">
    <property type="protein sequence ID" value="RDU35105.1"/>
    <property type="molecule type" value="Genomic_DNA"/>
</dbReference>
<dbReference type="CDD" id="cd02440">
    <property type="entry name" value="AdoMet_MTases"/>
    <property type="match status" value="1"/>
</dbReference>
<keyword evidence="2 4" id="KW-0808">Transferase</keyword>
<dbReference type="GO" id="GO:0008757">
    <property type="term" value="F:S-adenosylmethionine-dependent methyltransferase activity"/>
    <property type="evidence" value="ECO:0007669"/>
    <property type="project" value="TreeGrafter"/>
</dbReference>
<feature type="binding site" evidence="4">
    <location>
        <position position="36"/>
    </location>
    <ligand>
        <name>S-adenosyl-L-methionine</name>
        <dbReference type="ChEBI" id="CHEBI:59789"/>
    </ligand>
</feature>
<comment type="caution">
    <text evidence="5">The sequence shown here is derived from an EMBL/GenBank/DDBJ whole genome shotgun (WGS) entry which is preliminary data.</text>
</comment>
<evidence type="ECO:0000256" key="3">
    <source>
        <dbReference type="ARBA" id="ARBA00022691"/>
    </source>
</evidence>
<feature type="binding site" evidence="4">
    <location>
        <position position="157"/>
    </location>
    <ligand>
        <name>Mg(2+)</name>
        <dbReference type="ChEBI" id="CHEBI:18420"/>
    </ligand>
</feature>
<evidence type="ECO:0000313" key="5">
    <source>
        <dbReference type="EMBL" id="RDU35105.1"/>
    </source>
</evidence>
<evidence type="ECO:0000256" key="4">
    <source>
        <dbReference type="HAMAP-Rule" id="MF_02217"/>
    </source>
</evidence>
<dbReference type="OrthoDB" id="9799672at2"/>
<evidence type="ECO:0000256" key="2">
    <source>
        <dbReference type="ARBA" id="ARBA00022679"/>
    </source>
</evidence>
<keyword evidence="4" id="KW-0460">Magnesium</keyword>
<dbReference type="GO" id="GO:0016300">
    <property type="term" value="F:tRNA (uridine) methyltransferase activity"/>
    <property type="evidence" value="ECO:0007669"/>
    <property type="project" value="UniProtKB-UniRule"/>
</dbReference>
<name>A0A3D8GKX4_9BACI</name>
<feature type="binding site" evidence="4">
    <location>
        <position position="131"/>
    </location>
    <ligand>
        <name>S-adenosyl-L-methionine</name>
        <dbReference type="ChEBI" id="CHEBI:59789"/>
    </ligand>
</feature>
<dbReference type="SUPFAM" id="SSF53335">
    <property type="entry name" value="S-adenosyl-L-methionine-dependent methyltransferases"/>
    <property type="match status" value="1"/>
</dbReference>
<dbReference type="EC" id="2.1.1.-" evidence="4"/>
<accession>A0A3D8GKX4</accession>
<reference evidence="5 6" key="1">
    <citation type="submission" date="2018-07" db="EMBL/GenBank/DDBJ databases">
        <title>Bacillus sp. YLB-04 draft genome sequence.</title>
        <authorList>
            <person name="Yu L."/>
            <person name="Tang X."/>
        </authorList>
    </citation>
    <scope>NUCLEOTIDE SEQUENCE [LARGE SCALE GENOMIC DNA]</scope>
    <source>
        <strain evidence="5 6">YLB-04</strain>
    </source>
</reference>
<dbReference type="AlphaFoldDB" id="A0A3D8GKX4"/>
<keyword evidence="3 4" id="KW-0949">S-adenosyl-L-methionine</keyword>
<dbReference type="GO" id="GO:0008171">
    <property type="term" value="F:O-methyltransferase activity"/>
    <property type="evidence" value="ECO:0007669"/>
    <property type="project" value="InterPro"/>
</dbReference>